<gene>
    <name evidence="2" type="ORF">NDU88_003643</name>
</gene>
<comment type="caution">
    <text evidence="2">The sequence shown here is derived from an EMBL/GenBank/DDBJ whole genome shotgun (WGS) entry which is preliminary data.</text>
</comment>
<name>A0AAV7LFW6_PLEWA</name>
<organism evidence="2 3">
    <name type="scientific">Pleurodeles waltl</name>
    <name type="common">Iberian ribbed newt</name>
    <dbReference type="NCBI Taxonomy" id="8319"/>
    <lineage>
        <taxon>Eukaryota</taxon>
        <taxon>Metazoa</taxon>
        <taxon>Chordata</taxon>
        <taxon>Craniata</taxon>
        <taxon>Vertebrata</taxon>
        <taxon>Euteleostomi</taxon>
        <taxon>Amphibia</taxon>
        <taxon>Batrachia</taxon>
        <taxon>Caudata</taxon>
        <taxon>Salamandroidea</taxon>
        <taxon>Salamandridae</taxon>
        <taxon>Pleurodelinae</taxon>
        <taxon>Pleurodeles</taxon>
    </lineage>
</organism>
<dbReference type="AlphaFoldDB" id="A0AAV7LFW6"/>
<dbReference type="Proteomes" id="UP001066276">
    <property type="component" value="Chromosome 11"/>
</dbReference>
<evidence type="ECO:0000313" key="3">
    <source>
        <dbReference type="Proteomes" id="UP001066276"/>
    </source>
</evidence>
<evidence type="ECO:0000256" key="1">
    <source>
        <dbReference type="SAM" id="MobiDB-lite"/>
    </source>
</evidence>
<keyword evidence="3" id="KW-1185">Reference proteome</keyword>
<protein>
    <submittedName>
        <fullName evidence="2">Uncharacterized protein</fullName>
    </submittedName>
</protein>
<reference evidence="2" key="1">
    <citation type="journal article" date="2022" name="bioRxiv">
        <title>Sequencing and chromosome-scale assembly of the giantPleurodeles waltlgenome.</title>
        <authorList>
            <person name="Brown T."/>
            <person name="Elewa A."/>
            <person name="Iarovenko S."/>
            <person name="Subramanian E."/>
            <person name="Araus A.J."/>
            <person name="Petzold A."/>
            <person name="Susuki M."/>
            <person name="Suzuki K.-i.T."/>
            <person name="Hayashi T."/>
            <person name="Toyoda A."/>
            <person name="Oliveira C."/>
            <person name="Osipova E."/>
            <person name="Leigh N.D."/>
            <person name="Simon A."/>
            <person name="Yun M.H."/>
        </authorList>
    </citation>
    <scope>NUCLEOTIDE SEQUENCE</scope>
    <source>
        <strain evidence="2">20211129_DDA</strain>
        <tissue evidence="2">Liver</tissue>
    </source>
</reference>
<proteinExistence type="predicted"/>
<feature type="region of interest" description="Disordered" evidence="1">
    <location>
        <begin position="52"/>
        <end position="73"/>
    </location>
</feature>
<evidence type="ECO:0000313" key="2">
    <source>
        <dbReference type="EMBL" id="KAJ1090511.1"/>
    </source>
</evidence>
<dbReference type="EMBL" id="JANPWB010000015">
    <property type="protein sequence ID" value="KAJ1090511.1"/>
    <property type="molecule type" value="Genomic_DNA"/>
</dbReference>
<sequence>MPTSLLTAPKISENAHVTALPGSQNTFPGTLPVLTLPGFPRRGILAEALRTQRSSSAARPQCRSLPPDASPEFRSGRLSKIAAAGRHIQPIAVCVCHAPQERQKTRLTSYGRDAALHGAENMQANFLSQSLSTCKDDVEYEEGEEKHLIAAIDIQEMSAIIEVEWRTKDRNDEVIM</sequence>
<accession>A0AAV7LFW6</accession>